<feature type="compositionally biased region" description="Acidic residues" evidence="1">
    <location>
        <begin position="889"/>
        <end position="905"/>
    </location>
</feature>
<accession>A0A8J5QNX0</accession>
<feature type="compositionally biased region" description="Basic and acidic residues" evidence="1">
    <location>
        <begin position="909"/>
        <end position="921"/>
    </location>
</feature>
<feature type="compositionally biased region" description="Polar residues" evidence="1">
    <location>
        <begin position="320"/>
        <end position="334"/>
    </location>
</feature>
<name>A0A8J5QNX0_9ASCO</name>
<dbReference type="OrthoDB" id="4096741at2759"/>
<feature type="compositionally biased region" description="Low complexity" evidence="1">
    <location>
        <begin position="809"/>
        <end position="818"/>
    </location>
</feature>
<feature type="region of interest" description="Disordered" evidence="1">
    <location>
        <begin position="783"/>
        <end position="934"/>
    </location>
</feature>
<sequence>MGLFTRRQRKQDTYQGFSKYASDINQYNQTQLQHQQQYAPPDQSAQYNAGKAAAIAALRMHSSPVPPQIQQPKRQTPRNTTATQRQQRQRLSQAPRSSSFTGNRANSLQQYVYNPTASYTPGSATIPNARRYSSLTNYSPQPHVSPNYQSIEDMMMHEESDLGLEQQEEEEEDLTIISTSTRKIVDAQGRTQSITTKTIKMLPDGSNIIETTTKNISRTNSRSNSMASGSNRVNSITLSPNLQKIDEHLSDFDYDYQVDSHHLDDPDMKLRLNLGDNTNQINPKEIKPLDGELKPPIDENNNNRLGSIGSSGSKPLRSILKNSRASLDNLTHSPPLQPKASAPMTSSSPPSSIKFNDHVQTISIPASQHKPKPQQSHKPHPTPAPAPQPIPEVDMYAAAMQAAYKKVYGDRQEAIPVSISTPGQSEPKTEEIAKKYAVDGIHREGEIEDRKYRGHHKGFTVHSMRDPGVKQKSRKERVKEEKKLAKEREAEEKRLTKEREVEEKRLTKEREVEEKRLMKEREAEEKKREKERMEEEKNKQKKDGRRFGLKLLPKFIHRHDKEESGHEQQNDDGRIPQSQETSPVTQNDISSYERDGIPLETVATLDPWKSGETPPIEEFHRTPSPVIKREVPAALRQRPEISHRLGTPEKSQEGMISAASEEMEPEMSPQVEELPTESEVTSSPEGAFPSKTTVKEEVATSEEVVKPAPIERAQAEEPNQEISYPIESENAKDIPEEVHEISPPQAPVETTEKVIQPDTNPNELSQPLPIEDNLPVINNIQHKIPGNITPVGRPELQDIETEIEEEETGMSSPEMSSSQYNEEATSQYDDEQEEEKVAVANSGEKESTSEHHEDEEVVGSRKEVEEDVGDEMISVHTEDVMDVDRDEKEIDVDRDEKEIDVDEDAPVGNDRDIVDESRGGGDDQIGNDDDQIGNDVGIVGEIQGGNIADVVPHEEEDKAALVEDEIHVGEVGMKNVELENINNSDKDTKDIGLENIETTGLVSKNIDLENNGNVEIDKSKEGVHVDLQKQVQSAFFGPKEQHGSSNPSTAPQGIMEPPVNDGDTIRVAVKRPQSQLVEEKPAQSDPATSGGYTQAGDEDHIESDSRSTENSLVVPIHGQNSTDDTDHEEVVAIKKSSKKKEGKKKFKQRIFKYFVNSYDNNR</sequence>
<feature type="region of interest" description="Disordered" evidence="1">
    <location>
        <begin position="64"/>
        <end position="105"/>
    </location>
</feature>
<feature type="compositionally biased region" description="Polar residues" evidence="1">
    <location>
        <begin position="299"/>
        <end position="313"/>
    </location>
</feature>
<feature type="compositionally biased region" description="Low complexity" evidence="1">
    <location>
        <begin position="77"/>
        <end position="99"/>
    </location>
</feature>
<feature type="compositionally biased region" description="Low complexity" evidence="1">
    <location>
        <begin position="338"/>
        <end position="352"/>
    </location>
</feature>
<comment type="caution">
    <text evidence="2">The sequence shown here is derived from an EMBL/GenBank/DDBJ whole genome shotgun (WGS) entry which is preliminary data.</text>
</comment>
<feature type="region of interest" description="Disordered" evidence="1">
    <location>
        <begin position="447"/>
        <end position="724"/>
    </location>
</feature>
<feature type="compositionally biased region" description="Basic and acidic residues" evidence="1">
    <location>
        <begin position="477"/>
        <end position="538"/>
    </location>
</feature>
<gene>
    <name evidence="2" type="ORF">J8A68_001469</name>
</gene>
<feature type="compositionally biased region" description="Acidic residues" evidence="1">
    <location>
        <begin position="797"/>
        <end position="808"/>
    </location>
</feature>
<feature type="compositionally biased region" description="Pro residues" evidence="1">
    <location>
        <begin position="381"/>
        <end position="390"/>
    </location>
</feature>
<feature type="region of interest" description="Disordered" evidence="1">
    <location>
        <begin position="274"/>
        <end position="355"/>
    </location>
</feature>
<evidence type="ECO:0000256" key="1">
    <source>
        <dbReference type="SAM" id="MobiDB-lite"/>
    </source>
</evidence>
<feature type="compositionally biased region" description="Polar residues" evidence="1">
    <location>
        <begin position="576"/>
        <end position="590"/>
    </location>
</feature>
<dbReference type="AlphaFoldDB" id="A0A8J5QNX0"/>
<keyword evidence="3" id="KW-1185">Reference proteome</keyword>
<feature type="compositionally biased region" description="Basic and acidic residues" evidence="1">
    <location>
        <begin position="843"/>
        <end position="864"/>
    </location>
</feature>
<feature type="compositionally biased region" description="Basic residues" evidence="1">
    <location>
        <begin position="369"/>
        <end position="380"/>
    </location>
</feature>
<feature type="compositionally biased region" description="Basic and acidic residues" evidence="1">
    <location>
        <begin position="284"/>
        <end position="297"/>
    </location>
</feature>
<evidence type="ECO:0000313" key="2">
    <source>
        <dbReference type="EMBL" id="KAG7665004.1"/>
    </source>
</evidence>
<feature type="region of interest" description="Disordered" evidence="1">
    <location>
        <begin position="741"/>
        <end position="770"/>
    </location>
</feature>
<feature type="compositionally biased region" description="Basic residues" evidence="1">
    <location>
        <begin position="1135"/>
        <end position="1145"/>
    </location>
</feature>
<organism evidence="2 3">
    <name type="scientific">[Candida] subhashii</name>
    <dbReference type="NCBI Taxonomy" id="561895"/>
    <lineage>
        <taxon>Eukaryota</taxon>
        <taxon>Fungi</taxon>
        <taxon>Dikarya</taxon>
        <taxon>Ascomycota</taxon>
        <taxon>Saccharomycotina</taxon>
        <taxon>Pichiomycetes</taxon>
        <taxon>Debaryomycetaceae</taxon>
        <taxon>Spathaspora</taxon>
    </lineage>
</organism>
<dbReference type="Proteomes" id="UP000694255">
    <property type="component" value="Unassembled WGS sequence"/>
</dbReference>
<dbReference type="EMBL" id="JAGSYN010000055">
    <property type="protein sequence ID" value="KAG7665004.1"/>
    <property type="molecule type" value="Genomic_DNA"/>
</dbReference>
<feature type="compositionally biased region" description="Basic residues" evidence="1">
    <location>
        <begin position="539"/>
        <end position="548"/>
    </location>
</feature>
<reference evidence="2 3" key="1">
    <citation type="journal article" date="2021" name="DNA Res.">
        <title>Genome analysis of Candida subhashii reveals its hybrid nature and dual mitochondrial genome conformations.</title>
        <authorList>
            <person name="Mixao V."/>
            <person name="Hegedusova E."/>
            <person name="Saus E."/>
            <person name="Pryszcz L.P."/>
            <person name="Cillingova A."/>
            <person name="Nosek J."/>
            <person name="Gabaldon T."/>
        </authorList>
    </citation>
    <scope>NUCLEOTIDE SEQUENCE [LARGE SCALE GENOMIC DNA]</scope>
    <source>
        <strain evidence="2 3">CBS 10753</strain>
    </source>
</reference>
<feature type="region of interest" description="Disordered" evidence="1">
    <location>
        <begin position="367"/>
        <end position="393"/>
    </location>
</feature>
<feature type="compositionally biased region" description="Basic and acidic residues" evidence="1">
    <location>
        <begin position="617"/>
        <end position="652"/>
    </location>
</feature>
<proteinExistence type="predicted"/>
<feature type="compositionally biased region" description="Basic and acidic residues" evidence="1">
    <location>
        <begin position="876"/>
        <end position="888"/>
    </location>
</feature>
<protein>
    <submittedName>
        <fullName evidence="2">Uncharacterized protein</fullName>
    </submittedName>
</protein>
<feature type="region of interest" description="Disordered" evidence="1">
    <location>
        <begin position="1037"/>
        <end position="1145"/>
    </location>
</feature>
<evidence type="ECO:0000313" key="3">
    <source>
        <dbReference type="Proteomes" id="UP000694255"/>
    </source>
</evidence>
<dbReference type="GeneID" id="73468270"/>
<dbReference type="RefSeq" id="XP_049265236.1">
    <property type="nucleotide sequence ID" value="XM_049405125.1"/>
</dbReference>
<feature type="compositionally biased region" description="Basic and acidic residues" evidence="1">
    <location>
        <begin position="559"/>
        <end position="574"/>
    </location>
</feature>